<organism evidence="2">
    <name type="scientific">marine metagenome</name>
    <dbReference type="NCBI Taxonomy" id="408172"/>
    <lineage>
        <taxon>unclassified sequences</taxon>
        <taxon>metagenomes</taxon>
        <taxon>ecological metagenomes</taxon>
    </lineage>
</organism>
<dbReference type="Pfam" id="PF05402">
    <property type="entry name" value="PqqD"/>
    <property type="match status" value="1"/>
</dbReference>
<feature type="compositionally biased region" description="Basic and acidic residues" evidence="1">
    <location>
        <begin position="85"/>
        <end position="97"/>
    </location>
</feature>
<name>A0A382F8U1_9ZZZZ</name>
<evidence type="ECO:0008006" key="3">
    <source>
        <dbReference type="Google" id="ProtNLM"/>
    </source>
</evidence>
<proteinExistence type="predicted"/>
<evidence type="ECO:0000256" key="1">
    <source>
        <dbReference type="SAM" id="MobiDB-lite"/>
    </source>
</evidence>
<dbReference type="AlphaFoldDB" id="A0A382F8U1"/>
<gene>
    <name evidence="2" type="ORF">METZ01_LOCUS211933</name>
</gene>
<dbReference type="InterPro" id="IPR041881">
    <property type="entry name" value="PqqD_sf"/>
</dbReference>
<accession>A0A382F8U1</accession>
<protein>
    <recommendedName>
        <fullName evidence="3">PqqD family protein</fullName>
    </recommendedName>
</protein>
<sequence length="104" mass="12138">VVRQETWKTRLLSKVFYIPETRTITLDEVGTGVWQMCDGHTSVATMIDRLRDRYKLDRKEAEVSLLSYLKTLGQKRFVGFLVDGEKSRSEKGKDASGKRWKKKR</sequence>
<feature type="non-terminal residue" evidence="2">
    <location>
        <position position="1"/>
    </location>
</feature>
<dbReference type="InterPro" id="IPR008792">
    <property type="entry name" value="PQQD"/>
</dbReference>
<dbReference type="Gene3D" id="1.10.10.1150">
    <property type="entry name" value="Coenzyme PQQ synthesis protein D (PqqD)"/>
    <property type="match status" value="1"/>
</dbReference>
<reference evidence="2" key="1">
    <citation type="submission" date="2018-05" db="EMBL/GenBank/DDBJ databases">
        <authorList>
            <person name="Lanie J.A."/>
            <person name="Ng W.-L."/>
            <person name="Kazmierczak K.M."/>
            <person name="Andrzejewski T.M."/>
            <person name="Davidsen T.M."/>
            <person name="Wayne K.J."/>
            <person name="Tettelin H."/>
            <person name="Glass J.I."/>
            <person name="Rusch D."/>
            <person name="Podicherti R."/>
            <person name="Tsui H.-C.T."/>
            <person name="Winkler M.E."/>
        </authorList>
    </citation>
    <scope>NUCLEOTIDE SEQUENCE</scope>
</reference>
<evidence type="ECO:0000313" key="2">
    <source>
        <dbReference type="EMBL" id="SVB59079.1"/>
    </source>
</evidence>
<dbReference type="EMBL" id="UINC01048492">
    <property type="protein sequence ID" value="SVB59079.1"/>
    <property type="molecule type" value="Genomic_DNA"/>
</dbReference>
<feature type="region of interest" description="Disordered" evidence="1">
    <location>
        <begin position="85"/>
        <end position="104"/>
    </location>
</feature>